<keyword evidence="3 4" id="KW-0408">Iron</keyword>
<dbReference type="SUPFAM" id="SSF46626">
    <property type="entry name" value="Cytochrome c"/>
    <property type="match status" value="1"/>
</dbReference>
<dbReference type="RefSeq" id="WP_353628617.1">
    <property type="nucleotide sequence ID" value="NZ_CP159196.1"/>
</dbReference>
<proteinExistence type="predicted"/>
<reference evidence="6" key="1">
    <citation type="journal article" date="2020" name="Int. J. Syst. Evol. Microbiol.">
        <title>Notification of changes in taxonomic opinion previously published outside the IJSEM.</title>
        <authorList>
            <person name="Oren A."/>
            <person name="Garrity G."/>
        </authorList>
    </citation>
    <scope>NUCLEOTIDE SEQUENCE</scope>
    <source>
        <strain evidence="6">TCYB15</strain>
    </source>
</reference>
<sequence>MREFDSMKWAAIFFALVAVAAAVWFIVQPSHTRTGAQRQDSIALPAGALATVKLPNSFTEQEQIGASAYDAVCSACHGRNAQGQDGVAPPLVHKIYEPSHHGDMAFVLAAQNGVRAHHWEFGNMPAVEGVTRSDILAIVAYIRALQRANGID</sequence>
<accession>A0AAU8C7W5</accession>
<dbReference type="AlphaFoldDB" id="A0AAU8C7W5"/>
<evidence type="ECO:0000256" key="2">
    <source>
        <dbReference type="ARBA" id="ARBA00022723"/>
    </source>
</evidence>
<evidence type="ECO:0000256" key="4">
    <source>
        <dbReference type="PROSITE-ProRule" id="PRU00433"/>
    </source>
</evidence>
<dbReference type="EMBL" id="CP159196">
    <property type="protein sequence ID" value="XCF12150.1"/>
    <property type="molecule type" value="Genomic_DNA"/>
</dbReference>
<feature type="domain" description="Cytochrome c" evidence="5">
    <location>
        <begin position="60"/>
        <end position="146"/>
    </location>
</feature>
<dbReference type="GO" id="GO:0009055">
    <property type="term" value="F:electron transfer activity"/>
    <property type="evidence" value="ECO:0007669"/>
    <property type="project" value="InterPro"/>
</dbReference>
<geneLocation type="plasmid" evidence="6">
    <name>pZYJ03</name>
</geneLocation>
<dbReference type="GO" id="GO:0020037">
    <property type="term" value="F:heme binding"/>
    <property type="evidence" value="ECO:0007669"/>
    <property type="project" value="InterPro"/>
</dbReference>
<name>A0AAU8C7W5_9RHOB</name>
<evidence type="ECO:0000259" key="5">
    <source>
        <dbReference type="PROSITE" id="PS51007"/>
    </source>
</evidence>
<dbReference type="KEGG" id="suly:ABM428_17080"/>
<organism evidence="6">
    <name type="scientific">Sulfitobacter sp. TCYB15</name>
    <dbReference type="NCBI Taxonomy" id="3229275"/>
    <lineage>
        <taxon>Bacteria</taxon>
        <taxon>Pseudomonadati</taxon>
        <taxon>Pseudomonadota</taxon>
        <taxon>Alphaproteobacteria</taxon>
        <taxon>Rhodobacterales</taxon>
        <taxon>Roseobacteraceae</taxon>
        <taxon>Sulfitobacter</taxon>
    </lineage>
</organism>
<evidence type="ECO:0000256" key="3">
    <source>
        <dbReference type="ARBA" id="ARBA00023004"/>
    </source>
</evidence>
<evidence type="ECO:0000313" key="6">
    <source>
        <dbReference type="EMBL" id="XCF12150.1"/>
    </source>
</evidence>
<keyword evidence="2 4" id="KW-0479">Metal-binding</keyword>
<dbReference type="InterPro" id="IPR036909">
    <property type="entry name" value="Cyt_c-like_dom_sf"/>
</dbReference>
<dbReference type="GO" id="GO:0046872">
    <property type="term" value="F:metal ion binding"/>
    <property type="evidence" value="ECO:0007669"/>
    <property type="project" value="UniProtKB-KW"/>
</dbReference>
<protein>
    <submittedName>
        <fullName evidence="6">Cytochrome c</fullName>
    </submittedName>
</protein>
<dbReference type="InterPro" id="IPR009056">
    <property type="entry name" value="Cyt_c-like_dom"/>
</dbReference>
<dbReference type="PROSITE" id="PS51007">
    <property type="entry name" value="CYTC"/>
    <property type="match status" value="1"/>
</dbReference>
<keyword evidence="6" id="KW-0614">Plasmid</keyword>
<dbReference type="Gene3D" id="1.10.760.10">
    <property type="entry name" value="Cytochrome c-like domain"/>
    <property type="match status" value="1"/>
</dbReference>
<gene>
    <name evidence="6" type="ORF">ABM428_17080</name>
</gene>
<evidence type="ECO:0000256" key="1">
    <source>
        <dbReference type="ARBA" id="ARBA00022617"/>
    </source>
</evidence>
<dbReference type="Pfam" id="PF00034">
    <property type="entry name" value="Cytochrom_C"/>
    <property type="match status" value="1"/>
</dbReference>
<keyword evidence="1 4" id="KW-0349">Heme</keyword>
<reference evidence="6" key="2">
    <citation type="submission" date="2024-06" db="EMBL/GenBank/DDBJ databases">
        <authorList>
            <person name="Deng Y."/>
        </authorList>
    </citation>
    <scope>NUCLEOTIDE SEQUENCE</scope>
    <source>
        <strain evidence="6">TCYB15</strain>
        <plasmid evidence="6">pZYJ03</plasmid>
    </source>
</reference>